<feature type="transmembrane region" description="Helical" evidence="1">
    <location>
        <begin position="125"/>
        <end position="143"/>
    </location>
</feature>
<sequence>MTPKGLMVCLTTMVSWALLIVISKGLLVRYNLDPWIFTIIQLMFGGVFLVCISGSSATTLIALRSPYTWAYGVARVLSAACFTASLLYISAANAGFFGLVSIPFSALMFVLLFSRKPSVLELPGHIIIVAGMVLLISTLENTFSNPAVYLMLLSEAAVVSSVIIAEFHPQNQGDSLKERASLSGVMLLASAFTMLVTLAALSLLTGATEPATTTPQVVDWKQSIPLIDLSQVWSLKMWIAAIAVGVTLRGTSMFLSMQAISLVGGQNYVATIAALPFTSLLFERVADVSGYLPQHMPDPLTVLAGVIMTCGSLSIMWARQHKLKTAAAIL</sequence>
<keyword evidence="4" id="KW-1185">Reference proteome</keyword>
<dbReference type="PATRIC" id="fig|989403.3.peg.2964"/>
<evidence type="ECO:0000256" key="1">
    <source>
        <dbReference type="SAM" id="Phobius"/>
    </source>
</evidence>
<proteinExistence type="predicted"/>
<feature type="transmembrane region" description="Helical" evidence="1">
    <location>
        <begin position="149"/>
        <end position="168"/>
    </location>
</feature>
<organism evidence="3 4">
    <name type="scientific">Pseudovibrio axinellae</name>
    <dbReference type="NCBI Taxonomy" id="989403"/>
    <lineage>
        <taxon>Bacteria</taxon>
        <taxon>Pseudomonadati</taxon>
        <taxon>Pseudomonadota</taxon>
        <taxon>Alphaproteobacteria</taxon>
        <taxon>Hyphomicrobiales</taxon>
        <taxon>Stappiaceae</taxon>
        <taxon>Pseudovibrio</taxon>
    </lineage>
</organism>
<evidence type="ECO:0000259" key="2">
    <source>
        <dbReference type="Pfam" id="PF00892"/>
    </source>
</evidence>
<dbReference type="AlphaFoldDB" id="A0A165XTV5"/>
<dbReference type="InterPro" id="IPR037185">
    <property type="entry name" value="EmrE-like"/>
</dbReference>
<dbReference type="InterPro" id="IPR000620">
    <property type="entry name" value="EamA_dom"/>
</dbReference>
<evidence type="ECO:0000313" key="4">
    <source>
        <dbReference type="Proteomes" id="UP000076577"/>
    </source>
</evidence>
<accession>A0A165XTV5</accession>
<feature type="transmembrane region" description="Helical" evidence="1">
    <location>
        <begin position="300"/>
        <end position="318"/>
    </location>
</feature>
<dbReference type="Proteomes" id="UP000076577">
    <property type="component" value="Unassembled WGS sequence"/>
</dbReference>
<dbReference type="GO" id="GO:0016020">
    <property type="term" value="C:membrane"/>
    <property type="evidence" value="ECO:0007669"/>
    <property type="project" value="InterPro"/>
</dbReference>
<dbReference type="STRING" id="989403.SAMN05421798_106213"/>
<feature type="domain" description="EamA" evidence="2">
    <location>
        <begin position="4"/>
        <end position="136"/>
    </location>
</feature>
<feature type="transmembrane region" description="Helical" evidence="1">
    <location>
        <begin position="180"/>
        <end position="204"/>
    </location>
</feature>
<keyword evidence="1" id="KW-1133">Transmembrane helix</keyword>
<feature type="transmembrane region" description="Helical" evidence="1">
    <location>
        <begin position="224"/>
        <end position="248"/>
    </location>
</feature>
<keyword evidence="1" id="KW-0812">Transmembrane</keyword>
<dbReference type="Pfam" id="PF00892">
    <property type="entry name" value="EamA"/>
    <property type="match status" value="1"/>
</dbReference>
<dbReference type="RefSeq" id="WP_068006796.1">
    <property type="nucleotide sequence ID" value="NZ_FOFM01000006.1"/>
</dbReference>
<keyword evidence="1" id="KW-0472">Membrane</keyword>
<evidence type="ECO:0000313" key="3">
    <source>
        <dbReference type="EMBL" id="KZL18033.1"/>
    </source>
</evidence>
<dbReference type="OrthoDB" id="7834844at2"/>
<dbReference type="EMBL" id="LMCB01000024">
    <property type="protein sequence ID" value="KZL18033.1"/>
    <property type="molecule type" value="Genomic_DNA"/>
</dbReference>
<dbReference type="SUPFAM" id="SSF103481">
    <property type="entry name" value="Multidrug resistance efflux transporter EmrE"/>
    <property type="match status" value="1"/>
</dbReference>
<feature type="transmembrane region" description="Helical" evidence="1">
    <location>
        <begin position="260"/>
        <end position="280"/>
    </location>
</feature>
<gene>
    <name evidence="3" type="ORF">PsAD2_02767</name>
</gene>
<feature type="transmembrane region" description="Helical" evidence="1">
    <location>
        <begin position="69"/>
        <end position="89"/>
    </location>
</feature>
<reference evidence="3 4" key="1">
    <citation type="journal article" date="2016" name="Front. Microbiol.">
        <title>Comparative Genomic Analysis Reveals a Diverse Repertoire of Genes Involved in Prokaryote-Eukaryote Interactions within the Pseudovibrio Genus.</title>
        <authorList>
            <person name="Romano S."/>
            <person name="Fernandez-Guerra A."/>
            <person name="Reen F.J."/>
            <person name="Glockner F.O."/>
            <person name="Crowley S.P."/>
            <person name="O'Sullivan O."/>
            <person name="Cotter P.D."/>
            <person name="Adams C."/>
            <person name="Dobson A.D."/>
            <person name="O'Gara F."/>
        </authorList>
    </citation>
    <scope>NUCLEOTIDE SEQUENCE [LARGE SCALE GENOMIC DNA]</scope>
    <source>
        <strain evidence="3 4">Ad2</strain>
    </source>
</reference>
<feature type="transmembrane region" description="Helical" evidence="1">
    <location>
        <begin position="95"/>
        <end position="113"/>
    </location>
</feature>
<comment type="caution">
    <text evidence="3">The sequence shown here is derived from an EMBL/GenBank/DDBJ whole genome shotgun (WGS) entry which is preliminary data.</text>
</comment>
<name>A0A165XTV5_9HYPH</name>
<feature type="transmembrane region" description="Helical" evidence="1">
    <location>
        <begin position="39"/>
        <end position="62"/>
    </location>
</feature>
<protein>
    <recommendedName>
        <fullName evidence="2">EamA domain-containing protein</fullName>
    </recommendedName>
</protein>